<dbReference type="SUPFAM" id="SSF56672">
    <property type="entry name" value="DNA/RNA polymerases"/>
    <property type="match status" value="1"/>
</dbReference>
<evidence type="ECO:0000259" key="1">
    <source>
        <dbReference type="PROSITE" id="PS50878"/>
    </source>
</evidence>
<dbReference type="GO" id="GO:0071897">
    <property type="term" value="P:DNA biosynthetic process"/>
    <property type="evidence" value="ECO:0007669"/>
    <property type="project" value="UniProtKB-ARBA"/>
</dbReference>
<organism evidence="2 3">
    <name type="scientific">Rhipicephalus sanguineus</name>
    <name type="common">Brown dog tick</name>
    <name type="synonym">Ixodes sanguineus</name>
    <dbReference type="NCBI Taxonomy" id="34632"/>
    <lineage>
        <taxon>Eukaryota</taxon>
        <taxon>Metazoa</taxon>
        <taxon>Ecdysozoa</taxon>
        <taxon>Arthropoda</taxon>
        <taxon>Chelicerata</taxon>
        <taxon>Arachnida</taxon>
        <taxon>Acari</taxon>
        <taxon>Parasitiformes</taxon>
        <taxon>Ixodida</taxon>
        <taxon>Ixodoidea</taxon>
        <taxon>Ixodidae</taxon>
        <taxon>Rhipicephalinae</taxon>
        <taxon>Rhipicephalus</taxon>
        <taxon>Rhipicephalus</taxon>
    </lineage>
</organism>
<reference evidence="2" key="1">
    <citation type="journal article" date="2020" name="Cell">
        <title>Large-Scale Comparative Analyses of Tick Genomes Elucidate Their Genetic Diversity and Vector Capacities.</title>
        <authorList>
            <consortium name="Tick Genome and Microbiome Consortium (TIGMIC)"/>
            <person name="Jia N."/>
            <person name="Wang J."/>
            <person name="Shi W."/>
            <person name="Du L."/>
            <person name="Sun Y."/>
            <person name="Zhan W."/>
            <person name="Jiang J.F."/>
            <person name="Wang Q."/>
            <person name="Zhang B."/>
            <person name="Ji P."/>
            <person name="Bell-Sakyi L."/>
            <person name="Cui X.M."/>
            <person name="Yuan T.T."/>
            <person name="Jiang B.G."/>
            <person name="Yang W.F."/>
            <person name="Lam T.T."/>
            <person name="Chang Q.C."/>
            <person name="Ding S.J."/>
            <person name="Wang X.J."/>
            <person name="Zhu J.G."/>
            <person name="Ruan X.D."/>
            <person name="Zhao L."/>
            <person name="Wei J.T."/>
            <person name="Ye R.Z."/>
            <person name="Que T.C."/>
            <person name="Du C.H."/>
            <person name="Zhou Y.H."/>
            <person name="Cheng J.X."/>
            <person name="Dai P.F."/>
            <person name="Guo W.B."/>
            <person name="Han X.H."/>
            <person name="Huang E.J."/>
            <person name="Li L.F."/>
            <person name="Wei W."/>
            <person name="Gao Y.C."/>
            <person name="Liu J.Z."/>
            <person name="Shao H.Z."/>
            <person name="Wang X."/>
            <person name="Wang C.C."/>
            <person name="Yang T.C."/>
            <person name="Huo Q.B."/>
            <person name="Li W."/>
            <person name="Chen H.Y."/>
            <person name="Chen S.E."/>
            <person name="Zhou L.G."/>
            <person name="Ni X.B."/>
            <person name="Tian J.H."/>
            <person name="Sheng Y."/>
            <person name="Liu T."/>
            <person name="Pan Y.S."/>
            <person name="Xia L.Y."/>
            <person name="Li J."/>
            <person name="Zhao F."/>
            <person name="Cao W.C."/>
        </authorList>
    </citation>
    <scope>NUCLEOTIDE SEQUENCE</scope>
    <source>
        <strain evidence="2">Rsan-2018</strain>
    </source>
</reference>
<comment type="caution">
    <text evidence="2">The sequence shown here is derived from an EMBL/GenBank/DDBJ whole genome shotgun (WGS) entry which is preliminary data.</text>
</comment>
<feature type="domain" description="Reverse transcriptase" evidence="1">
    <location>
        <begin position="1"/>
        <end position="183"/>
    </location>
</feature>
<sequence length="475" mass="53531">MFAILTVTRDAFEYATQKRLSGAFLSIDQAKAFDRVRHTYLLQVMREFGFPASFVDLVGLLYRNLTCQVVVNGAASTSFNYTRGIRQGCPLGPTFFIMSLEPLLTIRTEDVNIRGFPLTGKEEVNVLGYADDVSLFLRDASSLNRFCYVFNRYADVSRAKINEGKSRALPFGSFPKEALGTIATVDAVKVLGVYFSRSGVAECTWQRALERAQAVTDGVKSFDLTLQEKALAVKARVCAFANYVSRIATMPSKTANQMNKLIGDLLWDGQPAPVRRILLRLPVNKGGLGLPHVLTTSKVLPLKTARQLHQAGDYLGKNLLRYWCSTHTKFLEAERHTCPLAESPSAFYKTAANTWRMLETKAPECDIDQDPPVRIVECVTRRQLPEEDKRKAEAWKKSKAKQSRGLPKEVQDFEWRRNWDVLSSRERLHRFGVVPSARCPNCRADESTEHALFECPAAKPVWRLTAKDFKIRPPP</sequence>
<gene>
    <name evidence="2" type="ORF">HPB52_023358</name>
</gene>
<dbReference type="InterPro" id="IPR043502">
    <property type="entry name" value="DNA/RNA_pol_sf"/>
</dbReference>
<dbReference type="AlphaFoldDB" id="A0A9D4T6G0"/>
<dbReference type="EMBL" id="JABSTV010001247">
    <property type="protein sequence ID" value="KAH7973293.1"/>
    <property type="molecule type" value="Genomic_DNA"/>
</dbReference>
<dbReference type="VEuPathDB" id="VectorBase:RSAN_055510"/>
<dbReference type="PROSITE" id="PS50878">
    <property type="entry name" value="RT_POL"/>
    <property type="match status" value="1"/>
</dbReference>
<dbReference type="Proteomes" id="UP000821837">
    <property type="component" value="Chromosome 11"/>
</dbReference>
<name>A0A9D4T6G0_RHISA</name>
<keyword evidence="3" id="KW-1185">Reference proteome</keyword>
<dbReference type="InterPro" id="IPR026960">
    <property type="entry name" value="RVT-Znf"/>
</dbReference>
<accession>A0A9D4T6G0</accession>
<proteinExistence type="predicted"/>
<dbReference type="InterPro" id="IPR000477">
    <property type="entry name" value="RT_dom"/>
</dbReference>
<dbReference type="Pfam" id="PF13966">
    <property type="entry name" value="zf-RVT"/>
    <property type="match status" value="1"/>
</dbReference>
<dbReference type="Pfam" id="PF00078">
    <property type="entry name" value="RVT_1"/>
    <property type="match status" value="1"/>
</dbReference>
<dbReference type="PANTHER" id="PTHR19446">
    <property type="entry name" value="REVERSE TRANSCRIPTASES"/>
    <property type="match status" value="1"/>
</dbReference>
<dbReference type="CDD" id="cd01650">
    <property type="entry name" value="RT_nLTR_like"/>
    <property type="match status" value="1"/>
</dbReference>
<evidence type="ECO:0000313" key="3">
    <source>
        <dbReference type="Proteomes" id="UP000821837"/>
    </source>
</evidence>
<reference evidence="2" key="2">
    <citation type="submission" date="2021-09" db="EMBL/GenBank/DDBJ databases">
        <authorList>
            <person name="Jia N."/>
            <person name="Wang J."/>
            <person name="Shi W."/>
            <person name="Du L."/>
            <person name="Sun Y."/>
            <person name="Zhan W."/>
            <person name="Jiang J."/>
            <person name="Wang Q."/>
            <person name="Zhang B."/>
            <person name="Ji P."/>
            <person name="Sakyi L.B."/>
            <person name="Cui X."/>
            <person name="Yuan T."/>
            <person name="Jiang B."/>
            <person name="Yang W."/>
            <person name="Lam T.T.-Y."/>
            <person name="Chang Q."/>
            <person name="Ding S."/>
            <person name="Wang X."/>
            <person name="Zhu J."/>
            <person name="Ruan X."/>
            <person name="Zhao L."/>
            <person name="Wei J."/>
            <person name="Que T."/>
            <person name="Du C."/>
            <person name="Cheng J."/>
            <person name="Dai P."/>
            <person name="Han X."/>
            <person name="Huang E."/>
            <person name="Gao Y."/>
            <person name="Liu J."/>
            <person name="Shao H."/>
            <person name="Ye R."/>
            <person name="Li L."/>
            <person name="Wei W."/>
            <person name="Wang X."/>
            <person name="Wang C."/>
            <person name="Huo Q."/>
            <person name="Li W."/>
            <person name="Guo W."/>
            <person name="Chen H."/>
            <person name="Chen S."/>
            <person name="Zhou L."/>
            <person name="Zhou L."/>
            <person name="Ni X."/>
            <person name="Tian J."/>
            <person name="Zhou Y."/>
            <person name="Sheng Y."/>
            <person name="Liu T."/>
            <person name="Pan Y."/>
            <person name="Xia L."/>
            <person name="Li J."/>
            <person name="Zhao F."/>
            <person name="Cao W."/>
        </authorList>
    </citation>
    <scope>NUCLEOTIDE SEQUENCE</scope>
    <source>
        <strain evidence="2">Rsan-2018</strain>
        <tissue evidence="2">Larvae</tissue>
    </source>
</reference>
<evidence type="ECO:0000313" key="2">
    <source>
        <dbReference type="EMBL" id="KAH7973293.1"/>
    </source>
</evidence>
<protein>
    <recommendedName>
        <fullName evidence="1">Reverse transcriptase domain-containing protein</fullName>
    </recommendedName>
</protein>